<dbReference type="EMBL" id="KQ995319">
    <property type="protein sequence ID" value="KZV47084.1"/>
    <property type="molecule type" value="Genomic_DNA"/>
</dbReference>
<keyword evidence="2" id="KW-1185">Reference proteome</keyword>
<gene>
    <name evidence="1" type="ORF">F511_07871</name>
</gene>
<evidence type="ECO:0000313" key="2">
    <source>
        <dbReference type="Proteomes" id="UP000250235"/>
    </source>
</evidence>
<dbReference type="AlphaFoldDB" id="A0A2Z7CR07"/>
<proteinExistence type="predicted"/>
<dbReference type="Proteomes" id="UP000250235">
    <property type="component" value="Unassembled WGS sequence"/>
</dbReference>
<name>A0A2Z7CR07_9LAMI</name>
<evidence type="ECO:0000313" key="1">
    <source>
        <dbReference type="EMBL" id="KZV47084.1"/>
    </source>
</evidence>
<protein>
    <submittedName>
        <fullName evidence="1">Uncharacterized protein</fullName>
    </submittedName>
</protein>
<reference evidence="1 2" key="1">
    <citation type="journal article" date="2015" name="Proc. Natl. Acad. Sci. U.S.A.">
        <title>The resurrection genome of Boea hygrometrica: A blueprint for survival of dehydration.</title>
        <authorList>
            <person name="Xiao L."/>
            <person name="Yang G."/>
            <person name="Zhang L."/>
            <person name="Yang X."/>
            <person name="Zhao S."/>
            <person name="Ji Z."/>
            <person name="Zhou Q."/>
            <person name="Hu M."/>
            <person name="Wang Y."/>
            <person name="Chen M."/>
            <person name="Xu Y."/>
            <person name="Jin H."/>
            <person name="Xiao X."/>
            <person name="Hu G."/>
            <person name="Bao F."/>
            <person name="Hu Y."/>
            <person name="Wan P."/>
            <person name="Li L."/>
            <person name="Deng X."/>
            <person name="Kuang T."/>
            <person name="Xiang C."/>
            <person name="Zhu J.K."/>
            <person name="Oliver M.J."/>
            <person name="He Y."/>
        </authorList>
    </citation>
    <scope>NUCLEOTIDE SEQUENCE [LARGE SCALE GENOMIC DNA]</scope>
    <source>
        <strain evidence="2">cv. XS01</strain>
    </source>
</reference>
<sequence length="280" mass="30186">MDGYKDYGSILGGQMVVQGSSFGWLGGLNKPRPSNLASRLVRRTEPHLLGSCEHWGSWLEPWPGQVELAGPGGGPTCRDPAYFKFGPIYFISGSALTLNRTDLSSSNACVSHTTTTHAADVMRSTNSFSPNRLKPAMLTSSMLSNHEMLTSSKLLTDLTKIKQISRATLASSPLHKYAMLTSSDLLLNFTKIRKSQTFKKCSTYDSQLESETQTFTIKSEPPEIAKTRLIQQLILNTNSGLTDPMSLRGLVCFFVVLFSGNPGSTAGRGFNPAGGAPGGG</sequence>
<accession>A0A2Z7CR07</accession>
<organism evidence="1 2">
    <name type="scientific">Dorcoceras hygrometricum</name>
    <dbReference type="NCBI Taxonomy" id="472368"/>
    <lineage>
        <taxon>Eukaryota</taxon>
        <taxon>Viridiplantae</taxon>
        <taxon>Streptophyta</taxon>
        <taxon>Embryophyta</taxon>
        <taxon>Tracheophyta</taxon>
        <taxon>Spermatophyta</taxon>
        <taxon>Magnoliopsida</taxon>
        <taxon>eudicotyledons</taxon>
        <taxon>Gunneridae</taxon>
        <taxon>Pentapetalae</taxon>
        <taxon>asterids</taxon>
        <taxon>lamiids</taxon>
        <taxon>Lamiales</taxon>
        <taxon>Gesneriaceae</taxon>
        <taxon>Didymocarpoideae</taxon>
        <taxon>Trichosporeae</taxon>
        <taxon>Loxocarpinae</taxon>
        <taxon>Dorcoceras</taxon>
    </lineage>
</organism>